<gene>
    <name evidence="3" type="ORF">Plec18167_008070</name>
</gene>
<dbReference type="InterPro" id="IPR024652">
    <property type="entry name" value="Trichodiene_synth"/>
</dbReference>
<dbReference type="EMBL" id="JAVDPF010000037">
    <property type="protein sequence ID" value="KAL1868765.1"/>
    <property type="molecule type" value="Genomic_DNA"/>
</dbReference>
<evidence type="ECO:0000256" key="2">
    <source>
        <dbReference type="ARBA" id="ARBA00023239"/>
    </source>
</evidence>
<organism evidence="3 4">
    <name type="scientific">Paecilomyces lecythidis</name>
    <dbReference type="NCBI Taxonomy" id="3004212"/>
    <lineage>
        <taxon>Eukaryota</taxon>
        <taxon>Fungi</taxon>
        <taxon>Dikarya</taxon>
        <taxon>Ascomycota</taxon>
        <taxon>Pezizomycotina</taxon>
        <taxon>Eurotiomycetes</taxon>
        <taxon>Eurotiomycetidae</taxon>
        <taxon>Eurotiales</taxon>
        <taxon>Thermoascaceae</taxon>
        <taxon>Paecilomyces</taxon>
    </lineage>
</organism>
<dbReference type="Pfam" id="PF06330">
    <property type="entry name" value="TRI5"/>
    <property type="match status" value="1"/>
</dbReference>
<evidence type="ECO:0000313" key="3">
    <source>
        <dbReference type="EMBL" id="KAL1868765.1"/>
    </source>
</evidence>
<dbReference type="SFLD" id="SFLDS00005">
    <property type="entry name" value="Isoprenoid_Synthase_Type_I"/>
    <property type="match status" value="1"/>
</dbReference>
<comment type="similarity">
    <text evidence="1">Belongs to the trichodiene synthase family.</text>
</comment>
<reference evidence="3 4" key="1">
    <citation type="journal article" date="2024" name="IMA Fungus">
        <title>IMA Genome - F19 : A genome assembly and annotation guide to empower mycologists, including annotated draft genome sequences of Ceratocystis pirilliformis, Diaporthe australafricana, Fusarium ophioides, Paecilomyces lecythidis, and Sporothrix stenoceras.</title>
        <authorList>
            <person name="Aylward J."/>
            <person name="Wilson A.M."/>
            <person name="Visagie C.M."/>
            <person name="Spraker J."/>
            <person name="Barnes I."/>
            <person name="Buitendag C."/>
            <person name="Ceriani C."/>
            <person name="Del Mar Angel L."/>
            <person name="du Plessis D."/>
            <person name="Fuchs T."/>
            <person name="Gasser K."/>
            <person name="Kramer D."/>
            <person name="Li W."/>
            <person name="Munsamy K."/>
            <person name="Piso A."/>
            <person name="Price J.L."/>
            <person name="Sonnekus B."/>
            <person name="Thomas C."/>
            <person name="van der Nest A."/>
            <person name="van Dijk A."/>
            <person name="van Heerden A."/>
            <person name="van Vuuren N."/>
            <person name="Yilmaz N."/>
            <person name="Duong T.A."/>
            <person name="van der Merwe N.A."/>
            <person name="Wingfield M.J."/>
            <person name="Wingfield B.D."/>
        </authorList>
    </citation>
    <scope>NUCLEOTIDE SEQUENCE [LARGE SCALE GENOMIC DNA]</scope>
    <source>
        <strain evidence="3 4">CMW 18167</strain>
    </source>
</reference>
<proteinExistence type="inferred from homology"/>
<name>A0ABR3WYJ6_9EURO</name>
<evidence type="ECO:0000313" key="4">
    <source>
        <dbReference type="Proteomes" id="UP001583193"/>
    </source>
</evidence>
<evidence type="ECO:0008006" key="5">
    <source>
        <dbReference type="Google" id="ProtNLM"/>
    </source>
</evidence>
<protein>
    <recommendedName>
        <fullName evidence="5">Trichodiene synthase</fullName>
    </recommendedName>
</protein>
<accession>A0ABR3WYJ6</accession>
<dbReference type="Proteomes" id="UP001583193">
    <property type="component" value="Unassembled WGS sequence"/>
</dbReference>
<sequence length="271" mass="31416">MQNFETEFIAKVRPIIRWSAAYAVATYPFVNRQTQETIGIYTSYAIIIDDFPNDYRQDLKLFNSRVLRGAMQSNKVLQCFVEFLVNASPSFGQFGGDMIIKSSLEFVSACYFEVEEGQRLHFTSNAPAFPRYVRLKTGVSETYSFFAFPEYMLPEDLYLKHYLPAIPDLTDFFDYVNDIFSFYKEFTTIGDDRNFVLNSAQTHSMDIFQVLQNLCSEAREIIHRLCVVSNVQVQSNMKQLVHGYIMYHLSQSRYRLAELGIPEAAEASRRL</sequence>
<keyword evidence="4" id="KW-1185">Reference proteome</keyword>
<dbReference type="SFLD" id="SFLDG01021">
    <property type="entry name" value="Trichodiene_Synthase_Like"/>
    <property type="match status" value="1"/>
</dbReference>
<evidence type="ECO:0000256" key="1">
    <source>
        <dbReference type="ARBA" id="ARBA00007946"/>
    </source>
</evidence>
<comment type="caution">
    <text evidence="3">The sequence shown here is derived from an EMBL/GenBank/DDBJ whole genome shotgun (WGS) entry which is preliminary data.</text>
</comment>
<dbReference type="InterPro" id="IPR008949">
    <property type="entry name" value="Isoprenoid_synthase_dom_sf"/>
</dbReference>
<dbReference type="SUPFAM" id="SSF48576">
    <property type="entry name" value="Terpenoid synthases"/>
    <property type="match status" value="1"/>
</dbReference>
<keyword evidence="2" id="KW-0456">Lyase</keyword>
<dbReference type="Gene3D" id="1.10.600.10">
    <property type="entry name" value="Farnesyl Diphosphate Synthase"/>
    <property type="match status" value="1"/>
</dbReference>